<keyword evidence="3 5" id="KW-1133">Transmembrane helix</keyword>
<evidence type="ECO:0000256" key="1">
    <source>
        <dbReference type="ARBA" id="ARBA00004141"/>
    </source>
</evidence>
<evidence type="ECO:0000256" key="4">
    <source>
        <dbReference type="ARBA" id="ARBA00023136"/>
    </source>
</evidence>
<feature type="transmembrane region" description="Helical" evidence="5">
    <location>
        <begin position="238"/>
        <end position="257"/>
    </location>
</feature>
<feature type="domain" description="EamA" evidence="6">
    <location>
        <begin position="141"/>
        <end position="280"/>
    </location>
</feature>
<dbReference type="InterPro" id="IPR050638">
    <property type="entry name" value="AA-Vitamin_Transporters"/>
</dbReference>
<keyword evidence="4 5" id="KW-0472">Membrane</keyword>
<organism evidence="7 8">
    <name type="scientific">Pusillimonas noertemannii</name>
    <dbReference type="NCBI Taxonomy" id="305977"/>
    <lineage>
        <taxon>Bacteria</taxon>
        <taxon>Pseudomonadati</taxon>
        <taxon>Pseudomonadota</taxon>
        <taxon>Betaproteobacteria</taxon>
        <taxon>Burkholderiales</taxon>
        <taxon>Alcaligenaceae</taxon>
        <taxon>Pusillimonas</taxon>
    </lineage>
</organism>
<evidence type="ECO:0000256" key="3">
    <source>
        <dbReference type="ARBA" id="ARBA00022989"/>
    </source>
</evidence>
<dbReference type="PANTHER" id="PTHR32322:SF9">
    <property type="entry name" value="AMINO-ACID METABOLITE EFFLUX PUMP-RELATED"/>
    <property type="match status" value="1"/>
</dbReference>
<keyword evidence="2 5" id="KW-0812">Transmembrane</keyword>
<dbReference type="SUPFAM" id="SSF103481">
    <property type="entry name" value="Multidrug resistance efflux transporter EmrE"/>
    <property type="match status" value="2"/>
</dbReference>
<feature type="transmembrane region" description="Helical" evidence="5">
    <location>
        <begin position="210"/>
        <end position="231"/>
    </location>
</feature>
<dbReference type="Gene3D" id="1.10.3730.20">
    <property type="match status" value="2"/>
</dbReference>
<keyword evidence="8" id="KW-1185">Reference proteome</keyword>
<comment type="caution">
    <text evidence="7">The sequence shown here is derived from an EMBL/GenBank/DDBJ whole genome shotgun (WGS) entry which is preliminary data.</text>
</comment>
<feature type="domain" description="EamA" evidence="6">
    <location>
        <begin position="8"/>
        <end position="129"/>
    </location>
</feature>
<evidence type="ECO:0000259" key="6">
    <source>
        <dbReference type="Pfam" id="PF00892"/>
    </source>
</evidence>
<protein>
    <submittedName>
        <fullName evidence="7">O-acetylserine/cysteine efflux transporter</fullName>
    </submittedName>
</protein>
<dbReference type="EMBL" id="QEKO01000013">
    <property type="protein sequence ID" value="PVY60168.1"/>
    <property type="molecule type" value="Genomic_DNA"/>
</dbReference>
<dbReference type="OrthoDB" id="7158585at2"/>
<dbReference type="STRING" id="1231391.GCA_000308195_01956"/>
<reference evidence="7 8" key="1">
    <citation type="submission" date="2018-04" db="EMBL/GenBank/DDBJ databases">
        <title>Genomic Encyclopedia of Type Strains, Phase IV (KMG-IV): sequencing the most valuable type-strain genomes for metagenomic binning, comparative biology and taxonomic classification.</title>
        <authorList>
            <person name="Goeker M."/>
        </authorList>
    </citation>
    <scope>NUCLEOTIDE SEQUENCE [LARGE SCALE GENOMIC DNA]</scope>
    <source>
        <strain evidence="7 8">DSM 10065</strain>
    </source>
</reference>
<dbReference type="RefSeq" id="WP_116519659.1">
    <property type="nucleotide sequence ID" value="NZ_JACCEX010000007.1"/>
</dbReference>
<feature type="transmembrane region" description="Helical" evidence="5">
    <location>
        <begin position="59"/>
        <end position="79"/>
    </location>
</feature>
<name>A0A2U1CGY5_9BURK</name>
<dbReference type="AlphaFoldDB" id="A0A2U1CGY5"/>
<feature type="transmembrane region" description="Helical" evidence="5">
    <location>
        <begin position="171"/>
        <end position="190"/>
    </location>
</feature>
<dbReference type="Pfam" id="PF00892">
    <property type="entry name" value="EamA"/>
    <property type="match status" value="2"/>
</dbReference>
<dbReference type="PANTHER" id="PTHR32322">
    <property type="entry name" value="INNER MEMBRANE TRANSPORTER"/>
    <property type="match status" value="1"/>
</dbReference>
<evidence type="ECO:0000313" key="8">
    <source>
        <dbReference type="Proteomes" id="UP000246145"/>
    </source>
</evidence>
<feature type="transmembrane region" description="Helical" evidence="5">
    <location>
        <begin position="140"/>
        <end position="159"/>
    </location>
</feature>
<proteinExistence type="predicted"/>
<dbReference type="InterPro" id="IPR037185">
    <property type="entry name" value="EmrE-like"/>
</dbReference>
<evidence type="ECO:0000313" key="7">
    <source>
        <dbReference type="EMBL" id="PVY60168.1"/>
    </source>
</evidence>
<accession>A0A2U1CGY5</accession>
<dbReference type="GO" id="GO:0016020">
    <property type="term" value="C:membrane"/>
    <property type="evidence" value="ECO:0007669"/>
    <property type="project" value="UniProtKB-SubCell"/>
</dbReference>
<dbReference type="InterPro" id="IPR000620">
    <property type="entry name" value="EamA_dom"/>
</dbReference>
<gene>
    <name evidence="7" type="ORF">C7440_3943</name>
</gene>
<feature type="transmembrane region" description="Helical" evidence="5">
    <location>
        <begin position="263"/>
        <end position="282"/>
    </location>
</feature>
<evidence type="ECO:0000256" key="5">
    <source>
        <dbReference type="SAM" id="Phobius"/>
    </source>
</evidence>
<feature type="transmembrane region" description="Helical" evidence="5">
    <location>
        <begin position="85"/>
        <end position="108"/>
    </location>
</feature>
<feature type="transmembrane region" description="Helical" evidence="5">
    <location>
        <begin position="7"/>
        <end position="27"/>
    </location>
</feature>
<feature type="transmembrane region" description="Helical" evidence="5">
    <location>
        <begin position="33"/>
        <end position="52"/>
    </location>
</feature>
<dbReference type="Proteomes" id="UP000246145">
    <property type="component" value="Unassembled WGS sequence"/>
</dbReference>
<comment type="subcellular location">
    <subcellularLocation>
        <location evidence="1">Membrane</location>
        <topology evidence="1">Multi-pass membrane protein</topology>
    </subcellularLocation>
</comment>
<feature type="transmembrane region" description="Helical" evidence="5">
    <location>
        <begin position="115"/>
        <end position="134"/>
    </location>
</feature>
<evidence type="ECO:0000256" key="2">
    <source>
        <dbReference type="ARBA" id="ARBA00022692"/>
    </source>
</evidence>
<sequence>MPLRDWVAALAIIIAWGVNFVVIKWGLDEIPPFLLGSLRFLLVAPAAFFIARPAVSWRVLLLLGMTLSVAQFAFLFTAMRVGMSAGLASLVLQSQVFFTVLIAALLFGERIRPHHVLGMCVAAVGLGLIEGGAVGGNITLLGFVLTLAAALSWACGNIVVKYAGKVDMLSLVIWGALVPPIPFFIMSWLFEGPAVIRSTFENMTWKGVGALVYLALMATTLGFVLWARLLARHPVSKVAPLSLLVPIVGLLSAALLLDEQLHPLQWAGGLIVMIGLAVNLMGPRMLKTLRALR</sequence>